<feature type="binding site" evidence="6">
    <location>
        <position position="76"/>
    </location>
    <ligand>
        <name>S-adenosyl-L-methionine</name>
        <dbReference type="ChEBI" id="CHEBI:59789"/>
    </ligand>
</feature>
<comment type="caution">
    <text evidence="6">Lacks conserved residue(s) required for the propagation of feature annotation.</text>
</comment>
<dbReference type="HAMAP" id="MF_00074">
    <property type="entry name" value="16SrRNA_methyltr_G"/>
    <property type="match status" value="1"/>
</dbReference>
<comment type="function">
    <text evidence="6">Specifically methylates the N7 position of guanine in position 527 of 16S rRNA.</text>
</comment>
<dbReference type="PANTHER" id="PTHR31760:SF0">
    <property type="entry name" value="S-ADENOSYL-L-METHIONINE-DEPENDENT METHYLTRANSFERASES SUPERFAMILY PROTEIN"/>
    <property type="match status" value="1"/>
</dbReference>
<keyword evidence="2 6" id="KW-0698">rRNA processing</keyword>
<evidence type="ECO:0000256" key="5">
    <source>
        <dbReference type="ARBA" id="ARBA00022691"/>
    </source>
</evidence>
<name>A0A2A4MQZ0_9GAMM</name>
<comment type="subcellular location">
    <subcellularLocation>
        <location evidence="6">Cytoplasm</location>
    </subcellularLocation>
</comment>
<reference evidence="8" key="1">
    <citation type="submission" date="2017-08" db="EMBL/GenBank/DDBJ databases">
        <title>A dynamic microbial community with high functional redundancy inhabits the cold, oxic subseafloor aquifer.</title>
        <authorList>
            <person name="Tully B.J."/>
            <person name="Wheat C.G."/>
            <person name="Glazer B.T."/>
            <person name="Huber J.A."/>
        </authorList>
    </citation>
    <scope>NUCLEOTIDE SEQUENCE [LARGE SCALE GENOMIC DNA]</scope>
</reference>
<dbReference type="PIRSF" id="PIRSF003078">
    <property type="entry name" value="GidB"/>
    <property type="match status" value="1"/>
</dbReference>
<evidence type="ECO:0000256" key="1">
    <source>
        <dbReference type="ARBA" id="ARBA00022490"/>
    </source>
</evidence>
<evidence type="ECO:0000256" key="4">
    <source>
        <dbReference type="ARBA" id="ARBA00022679"/>
    </source>
</evidence>
<dbReference type="Gene3D" id="3.40.50.150">
    <property type="entry name" value="Vaccinia Virus protein VP39"/>
    <property type="match status" value="1"/>
</dbReference>
<evidence type="ECO:0000313" key="8">
    <source>
        <dbReference type="Proteomes" id="UP000218172"/>
    </source>
</evidence>
<dbReference type="NCBIfam" id="TIGR00138">
    <property type="entry name" value="rsmG_gidB"/>
    <property type="match status" value="1"/>
</dbReference>
<sequence length="209" mass="23289">MEKLKQELAEGISELGLTVTDQMLGQLLSYLQLLLKWNKTYNLTAVKDIQEMVSRHLLDSLAVSPYLEGHTIIDVGSGAGLPGIPLGIIHPDKEFTLIDSNGKKTRFLFQAKLELGLGNITIANERIENFKTEQQVDIVMCRAFSSLSDVLAKSQQIFSQKTKLLALKGNYPQEEIENLSAAYQLVSVIKIDLPGANTQRHLVEVIRKQ</sequence>
<evidence type="ECO:0000313" key="7">
    <source>
        <dbReference type="EMBL" id="PCH62515.1"/>
    </source>
</evidence>
<evidence type="ECO:0000256" key="3">
    <source>
        <dbReference type="ARBA" id="ARBA00022603"/>
    </source>
</evidence>
<dbReference type="CDD" id="cd02440">
    <property type="entry name" value="AdoMet_MTases"/>
    <property type="match status" value="1"/>
</dbReference>
<comment type="caution">
    <text evidence="7">The sequence shown here is derived from an EMBL/GenBank/DDBJ whole genome shotgun (WGS) entry which is preliminary data.</text>
</comment>
<keyword evidence="4 6" id="KW-0808">Transferase</keyword>
<dbReference type="InterPro" id="IPR003682">
    <property type="entry name" value="rRNA_ssu_MeTfrase_G"/>
</dbReference>
<dbReference type="AlphaFoldDB" id="A0A2A4MQZ0"/>
<dbReference type="InterPro" id="IPR029063">
    <property type="entry name" value="SAM-dependent_MTases_sf"/>
</dbReference>
<evidence type="ECO:0000256" key="6">
    <source>
        <dbReference type="HAMAP-Rule" id="MF_00074"/>
    </source>
</evidence>
<dbReference type="SUPFAM" id="SSF53335">
    <property type="entry name" value="S-adenosyl-L-methionine-dependent methyltransferases"/>
    <property type="match status" value="1"/>
</dbReference>
<dbReference type="PANTHER" id="PTHR31760">
    <property type="entry name" value="S-ADENOSYL-L-METHIONINE-DEPENDENT METHYLTRANSFERASES SUPERFAMILY PROTEIN"/>
    <property type="match status" value="1"/>
</dbReference>
<comment type="catalytic activity">
    <reaction evidence="6">
        <text>guanosine(527) in 16S rRNA + S-adenosyl-L-methionine = N(7)-methylguanosine(527) in 16S rRNA + S-adenosyl-L-homocysteine</text>
        <dbReference type="Rhea" id="RHEA:42732"/>
        <dbReference type="Rhea" id="RHEA-COMP:10209"/>
        <dbReference type="Rhea" id="RHEA-COMP:10210"/>
        <dbReference type="ChEBI" id="CHEBI:57856"/>
        <dbReference type="ChEBI" id="CHEBI:59789"/>
        <dbReference type="ChEBI" id="CHEBI:74269"/>
        <dbReference type="ChEBI" id="CHEBI:74480"/>
        <dbReference type="EC" id="2.1.1.170"/>
    </reaction>
</comment>
<feature type="binding site" evidence="6">
    <location>
        <begin position="127"/>
        <end position="128"/>
    </location>
    <ligand>
        <name>S-adenosyl-L-methionine</name>
        <dbReference type="ChEBI" id="CHEBI:59789"/>
    </ligand>
</feature>
<gene>
    <name evidence="6" type="primary">rsmG</name>
    <name evidence="7" type="ORF">COC19_02785</name>
</gene>
<evidence type="ECO:0000256" key="2">
    <source>
        <dbReference type="ARBA" id="ARBA00022552"/>
    </source>
</evidence>
<feature type="binding site" evidence="6">
    <location>
        <position position="81"/>
    </location>
    <ligand>
        <name>S-adenosyl-L-methionine</name>
        <dbReference type="ChEBI" id="CHEBI:59789"/>
    </ligand>
</feature>
<dbReference type="Proteomes" id="UP000218172">
    <property type="component" value="Unassembled WGS sequence"/>
</dbReference>
<keyword evidence="3 6" id="KW-0489">Methyltransferase</keyword>
<keyword evidence="5 6" id="KW-0949">S-adenosyl-L-methionine</keyword>
<dbReference type="GO" id="GO:0005829">
    <property type="term" value="C:cytosol"/>
    <property type="evidence" value="ECO:0007669"/>
    <property type="project" value="TreeGrafter"/>
</dbReference>
<dbReference type="EC" id="2.1.1.170" evidence="6"/>
<proteinExistence type="inferred from homology"/>
<dbReference type="Pfam" id="PF02527">
    <property type="entry name" value="GidB"/>
    <property type="match status" value="1"/>
</dbReference>
<dbReference type="EMBL" id="NVQR01000038">
    <property type="protein sequence ID" value="PCH62515.1"/>
    <property type="molecule type" value="Genomic_DNA"/>
</dbReference>
<feature type="binding site" evidence="6">
    <location>
        <position position="142"/>
    </location>
    <ligand>
        <name>S-adenosyl-L-methionine</name>
        <dbReference type="ChEBI" id="CHEBI:59789"/>
    </ligand>
</feature>
<protein>
    <recommendedName>
        <fullName evidence="6">Ribosomal RNA small subunit methyltransferase G</fullName>
        <ecNumber evidence="6">2.1.1.170</ecNumber>
    </recommendedName>
    <alternativeName>
        <fullName evidence="6">16S rRNA 7-methylguanosine methyltransferase</fullName>
        <shortName evidence="6">16S rRNA m7G methyltransferase</shortName>
    </alternativeName>
</protein>
<comment type="similarity">
    <text evidence="6">Belongs to the methyltransferase superfamily. RNA methyltransferase RsmG family.</text>
</comment>
<organism evidence="7 8">
    <name type="scientific">SAR86 cluster bacterium</name>
    <dbReference type="NCBI Taxonomy" id="2030880"/>
    <lineage>
        <taxon>Bacteria</taxon>
        <taxon>Pseudomonadati</taxon>
        <taxon>Pseudomonadota</taxon>
        <taxon>Gammaproteobacteria</taxon>
        <taxon>SAR86 cluster</taxon>
    </lineage>
</organism>
<accession>A0A2A4MQZ0</accession>
<dbReference type="GO" id="GO:0070043">
    <property type="term" value="F:rRNA (guanine-N7-)-methyltransferase activity"/>
    <property type="evidence" value="ECO:0007669"/>
    <property type="project" value="UniProtKB-UniRule"/>
</dbReference>
<keyword evidence="1 6" id="KW-0963">Cytoplasm</keyword>